<feature type="non-terminal residue" evidence="3">
    <location>
        <position position="1"/>
    </location>
</feature>
<evidence type="ECO:0000313" key="3">
    <source>
        <dbReference type="EMBL" id="RDX74641.1"/>
    </source>
</evidence>
<keyword evidence="4" id="KW-1185">Reference proteome</keyword>
<name>A0A371F8L6_MUCPR</name>
<keyword evidence="1" id="KW-0175">Coiled coil</keyword>
<comment type="caution">
    <text evidence="3">The sequence shown here is derived from an EMBL/GenBank/DDBJ whole genome shotgun (WGS) entry which is preliminary data.</text>
</comment>
<feature type="region of interest" description="Disordered" evidence="2">
    <location>
        <begin position="121"/>
        <end position="191"/>
    </location>
</feature>
<evidence type="ECO:0000256" key="2">
    <source>
        <dbReference type="SAM" id="MobiDB-lite"/>
    </source>
</evidence>
<sequence>MKVVVDDVDQQHEELGGDVNQLKEKMGEILEILQNLKSRKGTRGNTSKTPQVTLDHPPRFTPNQLYSQVKFPPYGLPHNYTPATEENQYVFTINQQCEGIAHARTGATMAKKIISNIDKRKRGEANAITSSSTKHNEGNRQNTPNYQPHFPSNPQMIIPPPYTHPHLYPPAYQTPHRPPYQPTLSYRPPLL</sequence>
<feature type="compositionally biased region" description="Polar residues" evidence="2">
    <location>
        <begin position="127"/>
        <end position="155"/>
    </location>
</feature>
<organism evidence="3 4">
    <name type="scientific">Mucuna pruriens</name>
    <name type="common">Velvet bean</name>
    <name type="synonym">Dolichos pruriens</name>
    <dbReference type="NCBI Taxonomy" id="157652"/>
    <lineage>
        <taxon>Eukaryota</taxon>
        <taxon>Viridiplantae</taxon>
        <taxon>Streptophyta</taxon>
        <taxon>Embryophyta</taxon>
        <taxon>Tracheophyta</taxon>
        <taxon>Spermatophyta</taxon>
        <taxon>Magnoliopsida</taxon>
        <taxon>eudicotyledons</taxon>
        <taxon>Gunneridae</taxon>
        <taxon>Pentapetalae</taxon>
        <taxon>rosids</taxon>
        <taxon>fabids</taxon>
        <taxon>Fabales</taxon>
        <taxon>Fabaceae</taxon>
        <taxon>Papilionoideae</taxon>
        <taxon>50 kb inversion clade</taxon>
        <taxon>NPAAA clade</taxon>
        <taxon>indigoferoid/millettioid clade</taxon>
        <taxon>Phaseoleae</taxon>
        <taxon>Mucuna</taxon>
    </lineage>
</organism>
<evidence type="ECO:0000313" key="4">
    <source>
        <dbReference type="Proteomes" id="UP000257109"/>
    </source>
</evidence>
<reference evidence="3" key="1">
    <citation type="submission" date="2018-05" db="EMBL/GenBank/DDBJ databases">
        <title>Draft genome of Mucuna pruriens seed.</title>
        <authorList>
            <person name="Nnadi N.E."/>
            <person name="Vos R."/>
            <person name="Hasami M.H."/>
            <person name="Devisetty U.K."/>
            <person name="Aguiy J.C."/>
        </authorList>
    </citation>
    <scope>NUCLEOTIDE SEQUENCE [LARGE SCALE GENOMIC DNA]</scope>
    <source>
        <strain evidence="3">JCA_2017</strain>
    </source>
</reference>
<feature type="coiled-coil region" evidence="1">
    <location>
        <begin position="5"/>
        <end position="39"/>
    </location>
</feature>
<proteinExistence type="predicted"/>
<feature type="compositionally biased region" description="Polar residues" evidence="2">
    <location>
        <begin position="43"/>
        <end position="52"/>
    </location>
</feature>
<evidence type="ECO:0000256" key="1">
    <source>
        <dbReference type="SAM" id="Coils"/>
    </source>
</evidence>
<dbReference type="EMBL" id="QJKJ01010108">
    <property type="protein sequence ID" value="RDX74641.1"/>
    <property type="molecule type" value="Genomic_DNA"/>
</dbReference>
<protein>
    <submittedName>
        <fullName evidence="3">Uncharacterized protein</fullName>
    </submittedName>
</protein>
<dbReference type="Proteomes" id="UP000257109">
    <property type="component" value="Unassembled WGS sequence"/>
</dbReference>
<gene>
    <name evidence="3" type="ORF">CR513_45588</name>
</gene>
<dbReference type="AlphaFoldDB" id="A0A371F8L6"/>
<feature type="region of interest" description="Disordered" evidence="2">
    <location>
        <begin position="39"/>
        <end position="60"/>
    </location>
</feature>
<accession>A0A371F8L6</accession>